<accession>A0ABS9VBQ2</accession>
<proteinExistence type="predicted"/>
<evidence type="ECO:0000313" key="3">
    <source>
        <dbReference type="Proteomes" id="UP001165430"/>
    </source>
</evidence>
<sequence length="105" mass="12235">MTAKKNSFEEVENILQDIGSKIEQLIEKAAEVSGDAKVEIEKKIKELKDKETTISQEFQKGREKAEKLYQEKKSEMEPNLKKSKRHFINAFKQLGEAFNTLFRKD</sequence>
<comment type="caution">
    <text evidence="2">The sequence shown here is derived from an EMBL/GenBank/DDBJ whole genome shotgun (WGS) entry which is preliminary data.</text>
</comment>
<evidence type="ECO:0000313" key="2">
    <source>
        <dbReference type="EMBL" id="MCH7413303.1"/>
    </source>
</evidence>
<name>A0ABS9VBQ2_9BACT</name>
<protein>
    <submittedName>
        <fullName evidence="2">Uncharacterized protein</fullName>
    </submittedName>
</protein>
<keyword evidence="1" id="KW-0175">Coiled coil</keyword>
<dbReference type="RefSeq" id="WP_241410941.1">
    <property type="nucleotide sequence ID" value="NZ_JAKZGO010000005.1"/>
</dbReference>
<reference evidence="2" key="1">
    <citation type="submission" date="2022-03" db="EMBL/GenBank/DDBJ databases">
        <title>De novo assembled genomes of Belliella spp. (Cyclobacteriaceae) strains.</title>
        <authorList>
            <person name="Szabo A."/>
            <person name="Korponai K."/>
            <person name="Felfoldi T."/>
        </authorList>
    </citation>
    <scope>NUCLEOTIDE SEQUENCE</scope>
    <source>
        <strain evidence="2">DSM 111903</strain>
    </source>
</reference>
<organism evidence="2 3">
    <name type="scientific">Belliella alkalica</name>
    <dbReference type="NCBI Taxonomy" id="1730871"/>
    <lineage>
        <taxon>Bacteria</taxon>
        <taxon>Pseudomonadati</taxon>
        <taxon>Bacteroidota</taxon>
        <taxon>Cytophagia</taxon>
        <taxon>Cytophagales</taxon>
        <taxon>Cyclobacteriaceae</taxon>
        <taxon>Belliella</taxon>
    </lineage>
</organism>
<dbReference type="Proteomes" id="UP001165430">
    <property type="component" value="Unassembled WGS sequence"/>
</dbReference>
<gene>
    <name evidence="2" type="ORF">MM213_07405</name>
</gene>
<evidence type="ECO:0000256" key="1">
    <source>
        <dbReference type="SAM" id="Coils"/>
    </source>
</evidence>
<keyword evidence="3" id="KW-1185">Reference proteome</keyword>
<dbReference type="EMBL" id="JAKZGO010000005">
    <property type="protein sequence ID" value="MCH7413303.1"/>
    <property type="molecule type" value="Genomic_DNA"/>
</dbReference>
<feature type="coiled-coil region" evidence="1">
    <location>
        <begin position="8"/>
        <end position="57"/>
    </location>
</feature>